<keyword evidence="1" id="KW-0175">Coiled coil</keyword>
<accession>A0A3Q9JL21</accession>
<dbReference type="InterPro" id="IPR011990">
    <property type="entry name" value="TPR-like_helical_dom_sf"/>
</dbReference>
<organism evidence="5 6">
    <name type="scientific">Entomomonas moraniae</name>
    <dbReference type="NCBI Taxonomy" id="2213226"/>
    <lineage>
        <taxon>Bacteria</taxon>
        <taxon>Pseudomonadati</taxon>
        <taxon>Pseudomonadota</taxon>
        <taxon>Gammaproteobacteria</taxon>
        <taxon>Pseudomonadales</taxon>
        <taxon>Pseudomonadaceae</taxon>
        <taxon>Entomomonas</taxon>
    </lineage>
</organism>
<dbReference type="NCBIfam" id="TIGR03505">
    <property type="entry name" value="FimV_core"/>
    <property type="match status" value="1"/>
</dbReference>
<dbReference type="InterPro" id="IPR057840">
    <property type="entry name" value="FimV_N"/>
</dbReference>
<feature type="domain" description="LysM" evidence="4">
    <location>
        <begin position="165"/>
        <end position="211"/>
    </location>
</feature>
<feature type="chain" id="PRO_5018733731" description="LysM domain-containing protein" evidence="3">
    <location>
        <begin position="25"/>
        <end position="876"/>
    </location>
</feature>
<dbReference type="KEGG" id="emo:DM558_15235"/>
<feature type="compositionally biased region" description="Polar residues" evidence="2">
    <location>
        <begin position="375"/>
        <end position="399"/>
    </location>
</feature>
<dbReference type="PROSITE" id="PS51782">
    <property type="entry name" value="LYSM"/>
    <property type="match status" value="1"/>
</dbReference>
<keyword evidence="6" id="KW-1185">Reference proteome</keyword>
<evidence type="ECO:0000256" key="1">
    <source>
        <dbReference type="SAM" id="Coils"/>
    </source>
</evidence>
<feature type="signal peptide" evidence="3">
    <location>
        <begin position="1"/>
        <end position="24"/>
    </location>
</feature>
<evidence type="ECO:0000256" key="2">
    <source>
        <dbReference type="SAM" id="MobiDB-lite"/>
    </source>
</evidence>
<dbReference type="CDD" id="cd00118">
    <property type="entry name" value="LysM"/>
    <property type="match status" value="1"/>
</dbReference>
<dbReference type="AlphaFoldDB" id="A0A3Q9JL21"/>
<name>A0A3Q9JL21_9GAMM</name>
<protein>
    <recommendedName>
        <fullName evidence="4">LysM domain-containing protein</fullName>
    </recommendedName>
</protein>
<dbReference type="InterPro" id="IPR018392">
    <property type="entry name" value="LysM"/>
</dbReference>
<feature type="region of interest" description="Disordered" evidence="2">
    <location>
        <begin position="327"/>
        <end position="399"/>
    </location>
</feature>
<dbReference type="Gene3D" id="1.20.58.2200">
    <property type="match status" value="2"/>
</dbReference>
<dbReference type="NCBIfam" id="TIGR03504">
    <property type="entry name" value="FimV_Cterm"/>
    <property type="match status" value="2"/>
</dbReference>
<evidence type="ECO:0000256" key="3">
    <source>
        <dbReference type="SAM" id="SignalP"/>
    </source>
</evidence>
<dbReference type="EMBL" id="CP029822">
    <property type="protein sequence ID" value="AZS52042.1"/>
    <property type="molecule type" value="Genomic_DNA"/>
</dbReference>
<proteinExistence type="predicted"/>
<dbReference type="Gene3D" id="1.25.40.10">
    <property type="entry name" value="Tetratricopeptide repeat domain"/>
    <property type="match status" value="1"/>
</dbReference>
<feature type="region of interest" description="Disordered" evidence="2">
    <location>
        <begin position="239"/>
        <end position="258"/>
    </location>
</feature>
<evidence type="ECO:0000313" key="5">
    <source>
        <dbReference type="EMBL" id="AZS52042.1"/>
    </source>
</evidence>
<dbReference type="InterPro" id="IPR038440">
    <property type="entry name" value="FimV_C_sf"/>
</dbReference>
<feature type="region of interest" description="Disordered" evidence="2">
    <location>
        <begin position="672"/>
        <end position="706"/>
    </location>
</feature>
<feature type="coiled-coil region" evidence="1">
    <location>
        <begin position="259"/>
        <end position="324"/>
    </location>
</feature>
<dbReference type="Pfam" id="PF14559">
    <property type="entry name" value="TPR_19"/>
    <property type="match status" value="1"/>
</dbReference>
<gene>
    <name evidence="5" type="ORF">DM558_15235</name>
</gene>
<feature type="compositionally biased region" description="Basic and acidic residues" evidence="2">
    <location>
        <begin position="691"/>
        <end position="702"/>
    </location>
</feature>
<feature type="compositionally biased region" description="Polar residues" evidence="2">
    <location>
        <begin position="239"/>
        <end position="252"/>
    </location>
</feature>
<evidence type="ECO:0000259" key="4">
    <source>
        <dbReference type="PROSITE" id="PS51782"/>
    </source>
</evidence>
<dbReference type="InterPro" id="IPR020012">
    <property type="entry name" value="LysM_FimV"/>
</dbReference>
<dbReference type="InterPro" id="IPR020011">
    <property type="entry name" value="FimV_C"/>
</dbReference>
<reference evidence="6" key="1">
    <citation type="submission" date="2018-06" db="EMBL/GenBank/DDBJ databases">
        <title>Complete genome of Pseudomonas insecticola strain QZS01.</title>
        <authorList>
            <person name="Wang J."/>
            <person name="Su Q."/>
        </authorList>
    </citation>
    <scope>NUCLEOTIDE SEQUENCE [LARGE SCALE GENOMIC DNA]</scope>
    <source>
        <strain evidence="6">QZS01</strain>
    </source>
</reference>
<feature type="region of interest" description="Disordered" evidence="2">
    <location>
        <begin position="135"/>
        <end position="163"/>
    </location>
</feature>
<dbReference type="Proteomes" id="UP000273143">
    <property type="component" value="Chromosome"/>
</dbReference>
<feature type="compositionally biased region" description="Low complexity" evidence="2">
    <location>
        <begin position="135"/>
        <end position="161"/>
    </location>
</feature>
<evidence type="ECO:0000313" key="6">
    <source>
        <dbReference type="Proteomes" id="UP000273143"/>
    </source>
</evidence>
<sequence length="876" mass="95785">MVKVHQLVAAIATTITLSTSSAYALNMGSISWKSSYGQPLDARIELSDAKNLQASDIKSSIANTNDFSKAGLEYSPTLSNLSFSTIINPDGTGYIKITSAKPIKEPFMNFLIDVNWPNGKASKEYTILLDMPESKATTPTPKTNNTAKNTVSSTPPISSPSQVANTYKTKQGDTLWSIAKANYGKSLTAKASKAIFEKNPKAFINGDINSLLHSYTLSMPTQQEVNAISVAQANAFLSSPSKEVPTTATQKKPISDKHEKALQDQLKSSQQELETARTENTTLNTELENIESEIASLEQVSKEKDEAIAKAEQAKLAATQATQQKAQKGQATTTSQTADQQNTSQTPVEPQQTTTTNKPVEPTVAQSHAEPKPQSPKTNTAPESQPAKSSTPTPVEDTSPSFISSLLDNNMMLLAGGGILLLLCIAVVISRRKKAANDDDAQVVDLSNVVLDDEDLNDSLPNTQISATKIPDNDVISPLSQLGEGMGIIDKADIYLAYNHDEEAKELLSNALQEDPTNTELRLKLMEIYADKGNTDSFEKEEQELLLLDPLSQHKIDAIKEKYPTSFNDFSFSNNPTSVKEQNETFTSFKQDAKENTQDTPNEEPEFSFDYADFAEPVVAPTPKETKLASASPETEETEIPMKRLEEDAANFKLEKIAPETQHASSPLFNATEEEDFSSDSPTTIFEKEEDTQSKESNEGIKFDLGIGDQKSDSIDYISQIESNDLDDDIIEKDQVTTKLELVHAYMDMGDTEGAQDLLKEIIQEGNEAQKNEAQSLLASLNTTPSTHSNDSMHIAQESTDHDLFNSVDHSNTALTELELGFELPPEDEVSTKLELANAYIEMGDEQGAKDILDEVLHEGNAEQKLKAQDLLKSIS</sequence>
<dbReference type="SUPFAM" id="SSF48452">
    <property type="entry name" value="TPR-like"/>
    <property type="match status" value="1"/>
</dbReference>
<keyword evidence="3" id="KW-0732">Signal</keyword>
<dbReference type="RefSeq" id="WP_127164696.1">
    <property type="nucleotide sequence ID" value="NZ_CP029822.1"/>
</dbReference>
<dbReference type="Pfam" id="PF25800">
    <property type="entry name" value="FimV_N"/>
    <property type="match status" value="1"/>
</dbReference>
<feature type="compositionally biased region" description="Low complexity" evidence="2">
    <location>
        <begin position="327"/>
        <end position="356"/>
    </location>
</feature>